<dbReference type="Pfam" id="PF00271">
    <property type="entry name" value="Helicase_C"/>
    <property type="match status" value="1"/>
</dbReference>
<dbReference type="GO" id="GO:0016787">
    <property type="term" value="F:hydrolase activity"/>
    <property type="evidence" value="ECO:0007669"/>
    <property type="project" value="UniProtKB-KW"/>
</dbReference>
<dbReference type="EMBL" id="CP003746">
    <property type="protein sequence ID" value="AFV00801.1"/>
    <property type="molecule type" value="Genomic_DNA"/>
</dbReference>
<keyword evidence="8" id="KW-1185">Reference proteome</keyword>
<gene>
    <name evidence="7" type="ordered locus">M5M_18360</name>
</gene>
<dbReference type="PANTHER" id="PTHR47959:SF1">
    <property type="entry name" value="ATP-DEPENDENT RNA HELICASE DBPA"/>
    <property type="match status" value="1"/>
</dbReference>
<dbReference type="eggNOG" id="COG0513">
    <property type="taxonomic scope" value="Bacteria"/>
</dbReference>
<evidence type="ECO:0000256" key="4">
    <source>
        <dbReference type="ARBA" id="ARBA00022840"/>
    </source>
</evidence>
<dbReference type="Proteomes" id="UP000000466">
    <property type="component" value="Chromosome"/>
</dbReference>
<dbReference type="CDD" id="cd18787">
    <property type="entry name" value="SF2_C_DEAD"/>
    <property type="match status" value="1"/>
</dbReference>
<protein>
    <submittedName>
        <fullName evidence="7">DbpA RNA binding domain family protein</fullName>
    </submittedName>
</protein>
<dbReference type="SUPFAM" id="SSF52540">
    <property type="entry name" value="P-loop containing nucleoside triphosphate hydrolases"/>
    <property type="match status" value="1"/>
</dbReference>
<evidence type="ECO:0000256" key="2">
    <source>
        <dbReference type="ARBA" id="ARBA00022801"/>
    </source>
</evidence>
<dbReference type="InterPro" id="IPR001650">
    <property type="entry name" value="Helicase_C-like"/>
</dbReference>
<dbReference type="KEGG" id="saga:M5M_18360"/>
<dbReference type="InterPro" id="IPR027417">
    <property type="entry name" value="P-loop_NTPase"/>
</dbReference>
<keyword evidence="2" id="KW-0378">Hydrolase</keyword>
<comment type="similarity">
    <text evidence="5">Belongs to the DEAD box helicase family.</text>
</comment>
<dbReference type="InterPro" id="IPR005580">
    <property type="entry name" value="DbpA/CsdA_RNA-bd_dom"/>
</dbReference>
<dbReference type="InterPro" id="IPR050079">
    <property type="entry name" value="DEAD_box_RNA_helicase"/>
</dbReference>
<proteinExistence type="inferred from homology"/>
<dbReference type="InterPro" id="IPR012677">
    <property type="entry name" value="Nucleotide-bd_a/b_plait_sf"/>
</dbReference>
<reference evidence="7 8" key="1">
    <citation type="journal article" date="2013" name="Genome Announc.">
        <title>Complete genome sequence of Simiduia agarivorans SA1(T), a marine bacterium able to degrade a variety of polysaccharides.</title>
        <authorList>
            <person name="Lin S.Y."/>
            <person name="Shieh W.Y."/>
            <person name="Chen J.S."/>
            <person name="Tang S.L."/>
        </authorList>
    </citation>
    <scope>NUCLEOTIDE SEQUENCE [LARGE SCALE GENOMIC DNA]</scope>
    <source>
        <strain evidence="8">DSM 21679 / JCM 13881 / BCRC 17597 / SA1</strain>
    </source>
</reference>
<keyword evidence="4" id="KW-0067">ATP-binding</keyword>
<dbReference type="GO" id="GO:0003724">
    <property type="term" value="F:RNA helicase activity"/>
    <property type="evidence" value="ECO:0007669"/>
    <property type="project" value="TreeGrafter"/>
</dbReference>
<feature type="domain" description="Helicase C-terminal" evidence="6">
    <location>
        <begin position="1"/>
        <end position="93"/>
    </location>
</feature>
<dbReference type="Pfam" id="PF03880">
    <property type="entry name" value="DbpA"/>
    <property type="match status" value="1"/>
</dbReference>
<dbReference type="PROSITE" id="PS51194">
    <property type="entry name" value="HELICASE_CTER"/>
    <property type="match status" value="1"/>
</dbReference>
<dbReference type="Gene3D" id="3.40.50.300">
    <property type="entry name" value="P-loop containing nucleotide triphosphate hydrolases"/>
    <property type="match status" value="1"/>
</dbReference>
<dbReference type="HOGENOM" id="CLU_136190_0_0_6"/>
<organism evidence="7 8">
    <name type="scientific">Simiduia agarivorans (strain DSM 21679 / JCM 13881 / BCRC 17597 / SA1)</name>
    <dbReference type="NCBI Taxonomy" id="1117647"/>
    <lineage>
        <taxon>Bacteria</taxon>
        <taxon>Pseudomonadati</taxon>
        <taxon>Pseudomonadota</taxon>
        <taxon>Gammaproteobacteria</taxon>
        <taxon>Cellvibrionales</taxon>
        <taxon>Cellvibrionaceae</taxon>
        <taxon>Simiduia</taxon>
    </lineage>
</organism>
<evidence type="ECO:0000256" key="1">
    <source>
        <dbReference type="ARBA" id="ARBA00022741"/>
    </source>
</evidence>
<keyword evidence="1" id="KW-0547">Nucleotide-binding</keyword>
<evidence type="ECO:0000313" key="8">
    <source>
        <dbReference type="Proteomes" id="UP000000466"/>
    </source>
</evidence>
<dbReference type="Gene3D" id="3.30.70.330">
    <property type="match status" value="1"/>
</dbReference>
<dbReference type="GO" id="GO:0005829">
    <property type="term" value="C:cytosol"/>
    <property type="evidence" value="ECO:0007669"/>
    <property type="project" value="TreeGrafter"/>
</dbReference>
<dbReference type="STRING" id="1117647.M5M_18360"/>
<evidence type="ECO:0000256" key="5">
    <source>
        <dbReference type="ARBA" id="ARBA00038437"/>
    </source>
</evidence>
<dbReference type="GO" id="GO:0005524">
    <property type="term" value="F:ATP binding"/>
    <property type="evidence" value="ECO:0007669"/>
    <property type="project" value="UniProtKB-KW"/>
</dbReference>
<evidence type="ECO:0000259" key="6">
    <source>
        <dbReference type="PROSITE" id="PS51194"/>
    </source>
</evidence>
<evidence type="ECO:0000256" key="3">
    <source>
        <dbReference type="ARBA" id="ARBA00022806"/>
    </source>
</evidence>
<accession>K4KR98</accession>
<dbReference type="AlphaFoldDB" id="K4KR98"/>
<evidence type="ECO:0000313" key="7">
    <source>
        <dbReference type="EMBL" id="AFV00801.1"/>
    </source>
</evidence>
<sequence length="161" mass="17664">MATDVAARGLDIESLELVINYQLSRDPEVHVHRIGRTGRAGESGHAVSLVSEREDFKLTSVGASADAIEALPQARHQTLADPDWVTLQLDGGKKQKLRPGDIVGALTRNDCLVFEQIGKIAVADNWAYVAVDRGVWKKALQQLDKGKLKGRSFRVRRVNLG</sequence>
<keyword evidence="3" id="KW-0347">Helicase</keyword>
<name>K4KR98_SIMAS</name>
<dbReference type="PANTHER" id="PTHR47959">
    <property type="entry name" value="ATP-DEPENDENT RNA HELICASE RHLE-RELATED"/>
    <property type="match status" value="1"/>
</dbReference>